<feature type="domain" description="Malonyl-CoA:ACP transacylase (MAT)" evidence="2">
    <location>
        <begin position="1"/>
        <end position="360"/>
    </location>
</feature>
<dbReference type="Gene3D" id="6.10.140.1400">
    <property type="match status" value="1"/>
</dbReference>
<evidence type="ECO:0000256" key="1">
    <source>
        <dbReference type="ARBA" id="ARBA00022679"/>
    </source>
</evidence>
<dbReference type="Proteomes" id="UP000774617">
    <property type="component" value="Unassembled WGS sequence"/>
</dbReference>
<dbReference type="PRINTS" id="PR01483">
    <property type="entry name" value="FASYNTHASE"/>
</dbReference>
<protein>
    <submittedName>
        <fullName evidence="3">Acyl transferase</fullName>
    </submittedName>
</protein>
<evidence type="ECO:0000259" key="2">
    <source>
        <dbReference type="Pfam" id="PF00698"/>
    </source>
</evidence>
<reference evidence="3 4" key="1">
    <citation type="journal article" date="2021" name="Nat. Commun.">
        <title>Genetic determinants of endophytism in the Arabidopsis root mycobiome.</title>
        <authorList>
            <person name="Mesny F."/>
            <person name="Miyauchi S."/>
            <person name="Thiergart T."/>
            <person name="Pickel B."/>
            <person name="Atanasova L."/>
            <person name="Karlsson M."/>
            <person name="Huettel B."/>
            <person name="Barry K.W."/>
            <person name="Haridas S."/>
            <person name="Chen C."/>
            <person name="Bauer D."/>
            <person name="Andreopoulos W."/>
            <person name="Pangilinan J."/>
            <person name="LaButti K."/>
            <person name="Riley R."/>
            <person name="Lipzen A."/>
            <person name="Clum A."/>
            <person name="Drula E."/>
            <person name="Henrissat B."/>
            <person name="Kohler A."/>
            <person name="Grigoriev I.V."/>
            <person name="Martin F.M."/>
            <person name="Hacquard S."/>
        </authorList>
    </citation>
    <scope>NUCLEOTIDE SEQUENCE [LARGE SCALE GENOMIC DNA]</scope>
    <source>
        <strain evidence="3 4">MPI-SDFR-AT-0080</strain>
    </source>
</reference>
<proteinExistence type="predicted"/>
<keyword evidence="1 3" id="KW-0808">Transferase</keyword>
<keyword evidence="4" id="KW-1185">Reference proteome</keyword>
<dbReference type="SUPFAM" id="SSF52151">
    <property type="entry name" value="FabD/lysophospholipase-like"/>
    <property type="match status" value="1"/>
</dbReference>
<sequence>MGMDLMSSSKAARSVWTRADKYLLENYGFEITTIVKQNPKQLEIHFGGARGARLRENYLSLTADGTADGPKLFPRLGPDSESVLFQSEDGLLSVTGFAQIGLTLNACASVEDMRARHLLSGSSVFAGHSLGEFAAIAAMTGFVSVEELVKFVLIRGFSADMAVERDQHGQSVYRMCAVNPSAIHPEVSDEALGVLVRAISERTASLLEVVNLNERTRQHVCAGEVRDLTDAPQLRTNLACEMLRARSQEHGFFCKAEPLATPELTMKTTELVREADEKSLKRPWTAFRTPSVTLLRGIDVPFHSSALMPAVGYYRQVCRMMLEQSRLNPDQLLSKYVPNLVAEPFSLHKDYFQLVYDATESPVLADILDKYTMNAVLDESRGEV</sequence>
<dbReference type="Pfam" id="PF00698">
    <property type="entry name" value="Acyl_transf_1"/>
    <property type="match status" value="1"/>
</dbReference>
<dbReference type="PANTHER" id="PTHR10982:SF21">
    <property type="entry name" value="FATTY ACID SYNTHASE SUBUNIT BETA"/>
    <property type="match status" value="1"/>
</dbReference>
<dbReference type="InterPro" id="IPR014043">
    <property type="entry name" value="Acyl_transferase_dom"/>
</dbReference>
<dbReference type="Gene3D" id="3.30.70.3330">
    <property type="match status" value="1"/>
</dbReference>
<organism evidence="3 4">
    <name type="scientific">Macrophomina phaseolina</name>
    <dbReference type="NCBI Taxonomy" id="35725"/>
    <lineage>
        <taxon>Eukaryota</taxon>
        <taxon>Fungi</taxon>
        <taxon>Dikarya</taxon>
        <taxon>Ascomycota</taxon>
        <taxon>Pezizomycotina</taxon>
        <taxon>Dothideomycetes</taxon>
        <taxon>Dothideomycetes incertae sedis</taxon>
        <taxon>Botryosphaeriales</taxon>
        <taxon>Botryosphaeriaceae</taxon>
        <taxon>Macrophomina</taxon>
    </lineage>
</organism>
<name>A0ABQ8GBN3_9PEZI</name>
<dbReference type="InterPro" id="IPR003965">
    <property type="entry name" value="Fatty_acid_synthase"/>
</dbReference>
<comment type="caution">
    <text evidence="3">The sequence shown here is derived from an EMBL/GenBank/DDBJ whole genome shotgun (WGS) entry which is preliminary data.</text>
</comment>
<gene>
    <name evidence="3" type="ORF">B0J12DRAFT_710565</name>
</gene>
<evidence type="ECO:0000313" key="3">
    <source>
        <dbReference type="EMBL" id="KAH7051104.1"/>
    </source>
</evidence>
<evidence type="ECO:0000313" key="4">
    <source>
        <dbReference type="Proteomes" id="UP000774617"/>
    </source>
</evidence>
<dbReference type="EMBL" id="JAGTJR010000012">
    <property type="protein sequence ID" value="KAH7051104.1"/>
    <property type="molecule type" value="Genomic_DNA"/>
</dbReference>
<dbReference type="InterPro" id="IPR050830">
    <property type="entry name" value="Fungal_FAS"/>
</dbReference>
<accession>A0ABQ8GBN3</accession>
<dbReference type="PANTHER" id="PTHR10982">
    <property type="entry name" value="MALONYL COA-ACYL CARRIER PROTEIN TRANSACYLASE"/>
    <property type="match status" value="1"/>
</dbReference>
<dbReference type="Gene3D" id="6.10.60.10">
    <property type="match status" value="1"/>
</dbReference>
<dbReference type="InterPro" id="IPR016035">
    <property type="entry name" value="Acyl_Trfase/lysoPLipase"/>
</dbReference>
<dbReference type="GO" id="GO:0016740">
    <property type="term" value="F:transferase activity"/>
    <property type="evidence" value="ECO:0007669"/>
    <property type="project" value="UniProtKB-KW"/>
</dbReference>